<gene>
    <name evidence="4" type="ORF">HMPREF1316_1840</name>
</gene>
<dbReference type="SMART" id="SM00240">
    <property type="entry name" value="FHA"/>
    <property type="match status" value="1"/>
</dbReference>
<dbReference type="PROSITE" id="PS50006">
    <property type="entry name" value="FHA_DOMAIN"/>
    <property type="match status" value="1"/>
</dbReference>
<dbReference type="EMBL" id="AWEZ01000030">
    <property type="protein sequence ID" value="ERL09324.1"/>
    <property type="molecule type" value="Genomic_DNA"/>
</dbReference>
<evidence type="ECO:0000313" key="5">
    <source>
        <dbReference type="Proteomes" id="UP000016638"/>
    </source>
</evidence>
<dbReference type="InterPro" id="IPR008984">
    <property type="entry name" value="SMAD_FHA_dom_sf"/>
</dbReference>
<dbReference type="RefSeq" id="WP_021725681.1">
    <property type="nucleotide sequence ID" value="NZ_AWEZ01000030.1"/>
</dbReference>
<comment type="caution">
    <text evidence="4">The sequence shown here is derived from an EMBL/GenBank/DDBJ whole genome shotgun (WGS) entry which is preliminary data.</text>
</comment>
<keyword evidence="1" id="KW-0597">Phosphoprotein</keyword>
<evidence type="ECO:0000256" key="2">
    <source>
        <dbReference type="SAM" id="MobiDB-lite"/>
    </source>
</evidence>
<dbReference type="PATRIC" id="fig|1125712.3.peg.780"/>
<keyword evidence="5" id="KW-1185">Reference proteome</keyword>
<evidence type="ECO:0000256" key="1">
    <source>
        <dbReference type="ARBA" id="ARBA00022553"/>
    </source>
</evidence>
<evidence type="ECO:0000313" key="4">
    <source>
        <dbReference type="EMBL" id="ERL09324.1"/>
    </source>
</evidence>
<organism evidence="4 5">
    <name type="scientific">Olsenella profusa F0195</name>
    <dbReference type="NCBI Taxonomy" id="1125712"/>
    <lineage>
        <taxon>Bacteria</taxon>
        <taxon>Bacillati</taxon>
        <taxon>Actinomycetota</taxon>
        <taxon>Coriobacteriia</taxon>
        <taxon>Coriobacteriales</taxon>
        <taxon>Atopobiaceae</taxon>
        <taxon>Olsenella</taxon>
    </lineage>
</organism>
<dbReference type="STRING" id="1125712.HMPREF1316_1840"/>
<dbReference type="AlphaFoldDB" id="U2T8G9"/>
<dbReference type="InterPro" id="IPR045962">
    <property type="entry name" value="DUF6382"/>
</dbReference>
<dbReference type="Pfam" id="PF19909">
    <property type="entry name" value="DUF6382"/>
    <property type="match status" value="1"/>
</dbReference>
<dbReference type="CDD" id="cd00060">
    <property type="entry name" value="FHA"/>
    <property type="match status" value="1"/>
</dbReference>
<evidence type="ECO:0000259" key="3">
    <source>
        <dbReference type="PROSITE" id="PS50006"/>
    </source>
</evidence>
<dbReference type="eggNOG" id="COG1716">
    <property type="taxonomic scope" value="Bacteria"/>
</dbReference>
<feature type="domain" description="FHA" evidence="3">
    <location>
        <begin position="311"/>
        <end position="361"/>
    </location>
</feature>
<reference evidence="4 5" key="1">
    <citation type="submission" date="2013-08" db="EMBL/GenBank/DDBJ databases">
        <authorList>
            <person name="Durkin A.S."/>
            <person name="Haft D.R."/>
            <person name="McCorrison J."/>
            <person name="Torralba M."/>
            <person name="Gillis M."/>
            <person name="Haft D.H."/>
            <person name="Methe B."/>
            <person name="Sutton G."/>
            <person name="Nelson K.E."/>
        </authorList>
    </citation>
    <scope>NUCLEOTIDE SEQUENCE [LARGE SCALE GENOMIC DNA]</scope>
    <source>
        <strain evidence="4 5">F0195</strain>
    </source>
</reference>
<protein>
    <submittedName>
        <fullName evidence="4">FHA domain protein</fullName>
    </submittedName>
</protein>
<accession>U2T8G9</accession>
<proteinExistence type="predicted"/>
<feature type="compositionally biased region" description="Low complexity" evidence="2">
    <location>
        <begin position="271"/>
        <end position="284"/>
    </location>
</feature>
<dbReference type="Proteomes" id="UP000016638">
    <property type="component" value="Unassembled WGS sequence"/>
</dbReference>
<dbReference type="OrthoDB" id="277520at2"/>
<dbReference type="SUPFAM" id="SSF49879">
    <property type="entry name" value="SMAD/FHA domain"/>
    <property type="match status" value="1"/>
</dbReference>
<dbReference type="Pfam" id="PF00498">
    <property type="entry name" value="FHA"/>
    <property type="match status" value="1"/>
</dbReference>
<dbReference type="Gene3D" id="2.60.200.20">
    <property type="match status" value="1"/>
</dbReference>
<dbReference type="InterPro" id="IPR000253">
    <property type="entry name" value="FHA_dom"/>
</dbReference>
<sequence length="385" mass="42156">MKEKLKRTMTRKLRLLRLTLKKGERADYVWSQWLREQPDRILLPFEFDGTERGDHLSYDVKGTCTLERFTKAALSTAQYEGLLRSVAHVCETCVEQGIPTANLWFDPAHVFVTPEGEACYVLVPRPAQATTSKRASKHGTPLSLLTWLGDKAHAHMVVREDEAHRHAVADWARRQRVFSPDAFSRFLDQEFEGVPLTRFEGRGEGSHRPPIPADIAGDNVASFDPLTLLGGGEAGYVAQTTAQRIGEVDRALPQEPPAWQHAGQGRDGSDDTSSLGSGSLGASTGEQATAAPLYVMRMRDGLALEVGPGEHNLGRSATCDLHFGGNQNVSRVHARVMRVGEGLRVVDCGAANGTYVHGQRLVPHASALLSRGDVFTLADESFSVR</sequence>
<feature type="region of interest" description="Disordered" evidence="2">
    <location>
        <begin position="256"/>
        <end position="284"/>
    </location>
</feature>
<name>U2T8G9_9ACTN</name>